<keyword evidence="7" id="KW-1185">Reference proteome</keyword>
<evidence type="ECO:0000259" key="4">
    <source>
        <dbReference type="PROSITE" id="PS51192"/>
    </source>
</evidence>
<evidence type="ECO:0000313" key="7">
    <source>
        <dbReference type="Proteomes" id="UP001344906"/>
    </source>
</evidence>
<dbReference type="PANTHER" id="PTHR47962">
    <property type="entry name" value="ATP-DEPENDENT HELICASE LHR-RELATED-RELATED"/>
    <property type="match status" value="1"/>
</dbReference>
<organism evidence="6 7">
    <name type="scientific">Dictyobacter halimunensis</name>
    <dbReference type="NCBI Taxonomy" id="3026934"/>
    <lineage>
        <taxon>Bacteria</taxon>
        <taxon>Bacillati</taxon>
        <taxon>Chloroflexota</taxon>
        <taxon>Ktedonobacteria</taxon>
        <taxon>Ktedonobacterales</taxon>
        <taxon>Dictyobacteraceae</taxon>
        <taxon>Dictyobacter</taxon>
    </lineage>
</organism>
<comment type="caution">
    <text evidence="6">The sequence shown here is derived from an EMBL/GenBank/DDBJ whole genome shotgun (WGS) entry which is preliminary data.</text>
</comment>
<reference evidence="6 7" key="1">
    <citation type="submission" date="2023-02" db="EMBL/GenBank/DDBJ databases">
        <title>Dictyobacter halimunensis sp. nov., a new member of the class Ktedonobacteria from forest soil in a geothermal area.</title>
        <authorList>
            <person name="Rachmania M.K."/>
            <person name="Ningsih F."/>
            <person name="Sakai Y."/>
            <person name="Yabe S."/>
            <person name="Yokota A."/>
            <person name="Sjamsuridzal W."/>
        </authorList>
    </citation>
    <scope>NUCLEOTIDE SEQUENCE [LARGE SCALE GENOMIC DNA]</scope>
    <source>
        <strain evidence="6 7">S3.2.2.5</strain>
    </source>
</reference>
<sequence>MSTGDPFTRLAPFIQEYIYQNGWADLRSIQKAAIPAIMDTDDHVLIMSGTASGKTEAAMLPALTLLDQSPAQSVGILYIGPLKALINDQFERIEGLLYGRSDLPIQGWHGDIAYHQKKRFLKQPRGILQITPESMEAMFMNRAGELGIIFGDLRFIIIDEIHAFIGTERGQQVLCHLQRLERAIRRPVRRIGLSATIGDVDVALRWLQSSSQFQTHARLVTESTQGRRIELRVNHIVLASEEKAFYADVAPEDIGLYSRRTASPPISPSSQQEIPEGSISTEPPDVRWELQQDIQDYYDDLFAITMRYQKTLVFANRRNKAERIAAELRHRLSQQRPGMDWYFVHHSSIAASLREFAEMRMREQAQQSSVIATSSLELGIDIGHLDVTIQVNAPHSVSSFVQRLGRSGRRGAPSRMCLYTFEYLDNKAGAHSQWEQIPWEFLQTLAIIQLYLEERWIEPPDIPTMPLSLLYQQTMSVLRARTELVPSQLAQSILTLVPFQSVTLDEYRLFLQHLISLDHIARMDEGTLIVGMKGAQLTNHYSFYAIFANEQEFRVLAGAQEVGTIQRVPEVEGIIGLAGYAWRVISVDDRKKIVHVERAKGVVEQNWKTHGELQFHKQMMLRLRRILQEEIVYPYLSPLARQRLSLIRDFARRSDWLSSCVVSLEPGRFLLFPWTGWRIYKTLFYILMHMGWCSYSSDCNYYLEISHKGNSADVLTELQALSPQIPDLVNAMISKLKDIFLWRGKYDYLAPRVLLEKAYVNDVLDVPGTMQWLATCT</sequence>
<dbReference type="InterPro" id="IPR014001">
    <property type="entry name" value="Helicase_ATP-bd"/>
</dbReference>
<evidence type="ECO:0000256" key="1">
    <source>
        <dbReference type="ARBA" id="ARBA00022741"/>
    </source>
</evidence>
<feature type="domain" description="Helicase ATP-binding" evidence="4">
    <location>
        <begin position="35"/>
        <end position="215"/>
    </location>
</feature>
<accession>A0ABQ6FJJ4</accession>
<dbReference type="CDD" id="cd17922">
    <property type="entry name" value="DEXHc_LHR-like"/>
    <property type="match status" value="1"/>
</dbReference>
<feature type="domain" description="Helicase C-terminal" evidence="5">
    <location>
        <begin position="293"/>
        <end position="458"/>
    </location>
</feature>
<evidence type="ECO:0000256" key="3">
    <source>
        <dbReference type="SAM" id="MobiDB-lite"/>
    </source>
</evidence>
<dbReference type="PANTHER" id="PTHR47962:SF5">
    <property type="entry name" value="ATP-DEPENDENT HELICASE LHR-RELATED"/>
    <property type="match status" value="1"/>
</dbReference>
<keyword evidence="6" id="KW-0347">Helicase</keyword>
<dbReference type="PROSITE" id="PS51192">
    <property type="entry name" value="HELICASE_ATP_BIND_1"/>
    <property type="match status" value="1"/>
</dbReference>
<keyword evidence="6" id="KW-0378">Hydrolase</keyword>
<dbReference type="InterPro" id="IPR027417">
    <property type="entry name" value="P-loop_NTPase"/>
</dbReference>
<dbReference type="SMART" id="SM00490">
    <property type="entry name" value="HELICc"/>
    <property type="match status" value="1"/>
</dbReference>
<dbReference type="InterPro" id="IPR011545">
    <property type="entry name" value="DEAD/DEAH_box_helicase_dom"/>
</dbReference>
<dbReference type="InterPro" id="IPR052511">
    <property type="entry name" value="ATP-dep_Helicase"/>
</dbReference>
<evidence type="ECO:0000256" key="2">
    <source>
        <dbReference type="ARBA" id="ARBA00022840"/>
    </source>
</evidence>
<keyword evidence="1" id="KW-0547">Nucleotide-binding</keyword>
<keyword evidence="2" id="KW-0067">ATP-binding</keyword>
<dbReference type="Gene3D" id="3.40.50.300">
    <property type="entry name" value="P-loop containing nucleotide triphosphate hydrolases"/>
    <property type="match status" value="2"/>
</dbReference>
<evidence type="ECO:0000259" key="5">
    <source>
        <dbReference type="PROSITE" id="PS51194"/>
    </source>
</evidence>
<proteinExistence type="predicted"/>
<gene>
    <name evidence="6" type="ORF">KDH_11880</name>
</gene>
<dbReference type="GO" id="GO:0004386">
    <property type="term" value="F:helicase activity"/>
    <property type="evidence" value="ECO:0007669"/>
    <property type="project" value="UniProtKB-KW"/>
</dbReference>
<dbReference type="InterPro" id="IPR001650">
    <property type="entry name" value="Helicase_C-like"/>
</dbReference>
<protein>
    <submittedName>
        <fullName evidence="6">ATP-dependent helicase</fullName>
    </submittedName>
</protein>
<name>A0ABQ6FJJ4_9CHLR</name>
<dbReference type="RefSeq" id="WP_338248030.1">
    <property type="nucleotide sequence ID" value="NZ_BSRI01000001.1"/>
</dbReference>
<dbReference type="Pfam" id="PF00271">
    <property type="entry name" value="Helicase_C"/>
    <property type="match status" value="1"/>
</dbReference>
<dbReference type="SUPFAM" id="SSF52540">
    <property type="entry name" value="P-loop containing nucleoside triphosphate hydrolases"/>
    <property type="match status" value="1"/>
</dbReference>
<evidence type="ECO:0000313" key="6">
    <source>
        <dbReference type="EMBL" id="GLV54340.1"/>
    </source>
</evidence>
<dbReference type="PROSITE" id="PS51194">
    <property type="entry name" value="HELICASE_CTER"/>
    <property type="match status" value="1"/>
</dbReference>
<dbReference type="SMART" id="SM00487">
    <property type="entry name" value="DEXDc"/>
    <property type="match status" value="1"/>
</dbReference>
<feature type="region of interest" description="Disordered" evidence="3">
    <location>
        <begin position="260"/>
        <end position="282"/>
    </location>
</feature>
<dbReference type="Pfam" id="PF00270">
    <property type="entry name" value="DEAD"/>
    <property type="match status" value="1"/>
</dbReference>
<dbReference type="Proteomes" id="UP001344906">
    <property type="component" value="Unassembled WGS sequence"/>
</dbReference>
<dbReference type="EMBL" id="BSRI01000001">
    <property type="protein sequence ID" value="GLV54340.1"/>
    <property type="molecule type" value="Genomic_DNA"/>
</dbReference>